<feature type="transmembrane region" description="Helical" evidence="9">
    <location>
        <begin position="171"/>
        <end position="190"/>
    </location>
</feature>
<feature type="transmembrane region" description="Helical" evidence="9">
    <location>
        <begin position="280"/>
        <end position="302"/>
    </location>
</feature>
<keyword evidence="11" id="KW-1185">Reference proteome</keyword>
<dbReference type="OrthoDB" id="196103at2759"/>
<feature type="transmembrane region" description="Helical" evidence="9">
    <location>
        <begin position="47"/>
        <end position="66"/>
    </location>
</feature>
<keyword evidence="4 9" id="KW-1133">Transmembrane helix</keyword>
<dbReference type="InterPro" id="IPR051617">
    <property type="entry name" value="UNC-93-like_regulator"/>
</dbReference>
<feature type="transmembrane region" description="Helical" evidence="9">
    <location>
        <begin position="78"/>
        <end position="96"/>
    </location>
</feature>
<evidence type="ECO:0000256" key="1">
    <source>
        <dbReference type="ARBA" id="ARBA00004141"/>
    </source>
</evidence>
<feature type="transmembrane region" description="Helical" evidence="9">
    <location>
        <begin position="7"/>
        <end position="27"/>
    </location>
</feature>
<evidence type="ECO:0000256" key="7">
    <source>
        <dbReference type="ARBA" id="ARBA00040302"/>
    </source>
</evidence>
<comment type="subcellular location">
    <subcellularLocation>
        <location evidence="1">Membrane</location>
        <topology evidence="1">Multi-pass membrane protein</topology>
    </subcellularLocation>
</comment>
<dbReference type="AlphaFoldDB" id="A0A0N0U2M3"/>
<evidence type="ECO:0000256" key="6">
    <source>
        <dbReference type="ARBA" id="ARBA00023180"/>
    </source>
</evidence>
<evidence type="ECO:0000313" key="11">
    <source>
        <dbReference type="Proteomes" id="UP000053105"/>
    </source>
</evidence>
<gene>
    <name evidence="10" type="ORF">WN51_09172</name>
</gene>
<evidence type="ECO:0000256" key="9">
    <source>
        <dbReference type="SAM" id="Phobius"/>
    </source>
</evidence>
<dbReference type="GO" id="GO:0016020">
    <property type="term" value="C:membrane"/>
    <property type="evidence" value="ECO:0007669"/>
    <property type="project" value="UniProtKB-SubCell"/>
</dbReference>
<keyword evidence="5 9" id="KW-0472">Membrane</keyword>
<evidence type="ECO:0000256" key="5">
    <source>
        <dbReference type="ARBA" id="ARBA00023136"/>
    </source>
</evidence>
<evidence type="ECO:0000256" key="3">
    <source>
        <dbReference type="ARBA" id="ARBA00022692"/>
    </source>
</evidence>
<keyword evidence="6" id="KW-0325">Glycoprotein</keyword>
<dbReference type="SUPFAM" id="SSF103473">
    <property type="entry name" value="MFS general substrate transporter"/>
    <property type="match status" value="1"/>
</dbReference>
<organism evidence="10 11">
    <name type="scientific">Melipona quadrifasciata</name>
    <dbReference type="NCBI Taxonomy" id="166423"/>
    <lineage>
        <taxon>Eukaryota</taxon>
        <taxon>Metazoa</taxon>
        <taxon>Ecdysozoa</taxon>
        <taxon>Arthropoda</taxon>
        <taxon>Hexapoda</taxon>
        <taxon>Insecta</taxon>
        <taxon>Pterygota</taxon>
        <taxon>Neoptera</taxon>
        <taxon>Endopterygota</taxon>
        <taxon>Hymenoptera</taxon>
        <taxon>Apocrita</taxon>
        <taxon>Aculeata</taxon>
        <taxon>Apoidea</taxon>
        <taxon>Anthophila</taxon>
        <taxon>Apidae</taxon>
        <taxon>Melipona</taxon>
    </lineage>
</organism>
<feature type="transmembrane region" description="Helical" evidence="9">
    <location>
        <begin position="309"/>
        <end position="334"/>
    </location>
</feature>
<feature type="transmembrane region" description="Helical" evidence="9">
    <location>
        <begin position="387"/>
        <end position="407"/>
    </location>
</feature>
<comment type="similarity">
    <text evidence="2">Belongs to the unc-93 family.</text>
</comment>
<feature type="transmembrane region" description="Helical" evidence="9">
    <location>
        <begin position="346"/>
        <end position="366"/>
    </location>
</feature>
<feature type="transmembrane region" description="Helical" evidence="9">
    <location>
        <begin position="139"/>
        <end position="159"/>
    </location>
</feature>
<sequence>MRLDRNFINVMILSWGFMLLFTAFQTLGNIEKTVLDSIHNDDPNFTGEAYVSLAIVYAAFAICNWLAPSYISVTGPRVAILTGACFYVLFIASFLWPQTVLLYAGSCIIGLGAALIWTGHGQYLTENSDSSTMSRNTGIFWVIFQFSIFAGNIFVYYEFKEPKIDASQRTFVFSVLTGVGCFGTCLLVALRKVSHGLVLGEAEGVSSADKELRIPEPARKKPLLVAWNALANALTLFITPRMLLLSLMFLYTGLLLTFYSGVYSSSIGFTKALGEFRKSLVGLSGIFIGIGEVIGGAIFGICGTKVSRVCGVWSVVIIGFCVNLFAFITIFLNLPNDSPFTDTDSPAYITTSSILAMAGSLALGFGDACFNTQIYSLLGTMYVQQSASAFAVFKFCQSIATAISFAYSTVASLYTQLLILAISNVIATVTFCYVEHKMRTERENSHSESDLTND</sequence>
<feature type="transmembrane region" description="Helical" evidence="9">
    <location>
        <begin position="102"/>
        <end position="119"/>
    </location>
</feature>
<dbReference type="STRING" id="166423.A0A0N0U2M3"/>
<evidence type="ECO:0000256" key="2">
    <source>
        <dbReference type="ARBA" id="ARBA00009172"/>
    </source>
</evidence>
<reference evidence="10 11" key="1">
    <citation type="submission" date="2015-07" db="EMBL/GenBank/DDBJ databases">
        <title>The genome of Melipona quadrifasciata.</title>
        <authorList>
            <person name="Pan H."/>
            <person name="Kapheim K."/>
        </authorList>
    </citation>
    <scope>NUCLEOTIDE SEQUENCE [LARGE SCALE GENOMIC DNA]</scope>
    <source>
        <strain evidence="10">0111107301</strain>
        <tissue evidence="10">Whole body</tissue>
    </source>
</reference>
<feature type="transmembrane region" description="Helical" evidence="9">
    <location>
        <begin position="242"/>
        <end position="260"/>
    </location>
</feature>
<feature type="transmembrane region" description="Helical" evidence="9">
    <location>
        <begin position="413"/>
        <end position="434"/>
    </location>
</feature>
<keyword evidence="3 9" id="KW-0812">Transmembrane</keyword>
<dbReference type="InterPro" id="IPR010291">
    <property type="entry name" value="Ion_channel_UNC-93"/>
</dbReference>
<evidence type="ECO:0000313" key="10">
    <source>
        <dbReference type="EMBL" id="KOX67552.1"/>
    </source>
</evidence>
<dbReference type="Pfam" id="PF05978">
    <property type="entry name" value="UNC-93"/>
    <property type="match status" value="1"/>
</dbReference>
<proteinExistence type="inferred from homology"/>
<name>A0A0N0U2M3_9HYME</name>
<dbReference type="Proteomes" id="UP000053105">
    <property type="component" value="Unassembled WGS sequence"/>
</dbReference>
<dbReference type="EMBL" id="KQ436026">
    <property type="protein sequence ID" value="KOX67552.1"/>
    <property type="molecule type" value="Genomic_DNA"/>
</dbReference>
<dbReference type="Gene3D" id="1.20.1250.20">
    <property type="entry name" value="MFS general substrate transporter like domains"/>
    <property type="match status" value="1"/>
</dbReference>
<protein>
    <recommendedName>
        <fullName evidence="7">UNC93-like protein MFSD11</fullName>
    </recommendedName>
    <alternativeName>
        <fullName evidence="8">Major facilitator superfamily domain-containing protein 11</fullName>
    </alternativeName>
</protein>
<dbReference type="PANTHER" id="PTHR23294:SF0">
    <property type="entry name" value="UNC93-LIKE PROTEIN MFSD11"/>
    <property type="match status" value="1"/>
</dbReference>
<evidence type="ECO:0000256" key="4">
    <source>
        <dbReference type="ARBA" id="ARBA00022989"/>
    </source>
</evidence>
<evidence type="ECO:0000256" key="8">
    <source>
        <dbReference type="ARBA" id="ARBA00041910"/>
    </source>
</evidence>
<dbReference type="PANTHER" id="PTHR23294">
    <property type="entry name" value="ET TRANSLATION PRODUCT-RELATED"/>
    <property type="match status" value="1"/>
</dbReference>
<accession>A0A0N0U2M3</accession>
<dbReference type="InterPro" id="IPR036259">
    <property type="entry name" value="MFS_trans_sf"/>
</dbReference>